<reference evidence="2 3" key="1">
    <citation type="submission" date="2024-02" db="EMBL/GenBank/DDBJ databases">
        <authorList>
            <person name="Chen Y."/>
            <person name="Shah S."/>
            <person name="Dougan E. K."/>
            <person name="Thang M."/>
            <person name="Chan C."/>
        </authorList>
    </citation>
    <scope>NUCLEOTIDE SEQUENCE [LARGE SCALE GENOMIC DNA]</scope>
</reference>
<dbReference type="Proteomes" id="UP001642484">
    <property type="component" value="Unassembled WGS sequence"/>
</dbReference>
<evidence type="ECO:0000256" key="1">
    <source>
        <dbReference type="SAM" id="SignalP"/>
    </source>
</evidence>
<gene>
    <name evidence="2" type="ORF">CCMP2556_LOCUS54446</name>
</gene>
<evidence type="ECO:0000313" key="2">
    <source>
        <dbReference type="EMBL" id="CAK9117004.1"/>
    </source>
</evidence>
<dbReference type="EMBL" id="CAXAMN010028577">
    <property type="protein sequence ID" value="CAK9117004.1"/>
    <property type="molecule type" value="Genomic_DNA"/>
</dbReference>
<keyword evidence="1" id="KW-0732">Signal</keyword>
<keyword evidence="3" id="KW-1185">Reference proteome</keyword>
<organism evidence="2 3">
    <name type="scientific">Durusdinium trenchii</name>
    <dbReference type="NCBI Taxonomy" id="1381693"/>
    <lineage>
        <taxon>Eukaryota</taxon>
        <taxon>Sar</taxon>
        <taxon>Alveolata</taxon>
        <taxon>Dinophyceae</taxon>
        <taxon>Suessiales</taxon>
        <taxon>Symbiodiniaceae</taxon>
        <taxon>Durusdinium</taxon>
    </lineage>
</organism>
<feature type="chain" id="PRO_5046020807" evidence="1">
    <location>
        <begin position="21"/>
        <end position="750"/>
    </location>
</feature>
<comment type="caution">
    <text evidence="2">The sequence shown here is derived from an EMBL/GenBank/DDBJ whole genome shotgun (WGS) entry which is preliminary data.</text>
</comment>
<name>A0ABP0SY21_9DINO</name>
<protein>
    <submittedName>
        <fullName evidence="2">Uncharacterized protein</fullName>
    </submittedName>
</protein>
<evidence type="ECO:0000313" key="3">
    <source>
        <dbReference type="Proteomes" id="UP001642484"/>
    </source>
</evidence>
<sequence length="750" mass="82306">MDMVLLWRLFLTFFVGQAQEEPPCVDLLQHQLHLENASMMAIDTGHVAQQAPAGPLVPVAPAPPPVPALTNPGLKANVVSYQLWQAKTQINLNVQNNINEAPPKEPSWEDGDKWANAIGASQGLAQSIQSCAATSSTATPGWTGSCINTIGNNALQVTSQVMMLADVCIPEGIVAAGVGEMVISLLFGGSSSSSSPSPPPMNAQQLVDAVELGTLSTTCTLMSNSVQDVIASLQTILSATSQNYWSVSNWDTWTGSSPQSILYAQQQLLTFAQDCIQTYAQTTFLKSTSDFVGSFSPQCKSTCGTEDAYNQHYTACSGGAQQLNQWLTTWDANVQLFLNATSLFGAARSAVQAIARANVLDYTLSEVNTYKNFIASTQSLTPWVLLLTKLQHDMCDHCYGSQQWPIIKCSGSGSQEQREKMITLMGQMVTNTLKGFDDMGLTTSVDTSWVDLPCKSCPPGWIPVGKCEQTNPGAAWFDGGTQSCVSSCGCMEHVNKGCYKVFADLANQNPWPLPPTAVTSSHRAADQNQCDHDPTQRPVCASYFEGPSSLVQLLIRQEALCGDVPELPLPGPQFQHTDLFHVRALLLLCKGGGPRHWHRQRLPKRLAVPTCGSEWRRISTRHLACADCRQWFVLDGVRLITCTIQVCTGQRSADFCTRSALDGRSFHIFSHLFEKDRVIRVLPTVCSVIKDTDVGASWWVWRGRELPRRWNSGFHTSSHHSRGIGCGYYIYIIYNTINILSWSRERRKHM</sequence>
<feature type="signal peptide" evidence="1">
    <location>
        <begin position="1"/>
        <end position="20"/>
    </location>
</feature>
<proteinExistence type="predicted"/>
<accession>A0ABP0SY21</accession>